<evidence type="ECO:0000259" key="16">
    <source>
        <dbReference type="PROSITE" id="PS51203"/>
    </source>
</evidence>
<evidence type="ECO:0000259" key="15">
    <source>
        <dbReference type="PROSITE" id="PS51048"/>
    </source>
</evidence>
<comment type="similarity">
    <text evidence="2 11">Belongs to the ETS family.</text>
</comment>
<keyword evidence="8" id="KW-0804">Transcription</keyword>
<keyword evidence="6 11" id="KW-0238">DNA-binding</keyword>
<gene>
    <name evidence="17" type="ORF">LTLLF_178405</name>
</gene>
<evidence type="ECO:0000256" key="4">
    <source>
        <dbReference type="ARBA" id="ARBA00022553"/>
    </source>
</evidence>
<feature type="domain" description="ETS" evidence="14">
    <location>
        <begin position="215"/>
        <end position="297"/>
    </location>
</feature>
<dbReference type="InterPro" id="IPR044563">
    <property type="entry name" value="Sgt1-like"/>
</dbReference>
<feature type="compositionally biased region" description="Basic residues" evidence="13">
    <location>
        <begin position="180"/>
        <end position="189"/>
    </location>
</feature>
<dbReference type="Gene3D" id="1.25.40.10">
    <property type="entry name" value="Tetratricopeptide repeat domain"/>
    <property type="match status" value="1"/>
</dbReference>
<feature type="compositionally biased region" description="Low complexity" evidence="13">
    <location>
        <begin position="312"/>
        <end position="329"/>
    </location>
</feature>
<dbReference type="Gene3D" id="2.60.40.790">
    <property type="match status" value="1"/>
</dbReference>
<dbReference type="GO" id="GO:0005737">
    <property type="term" value="C:cytoplasm"/>
    <property type="evidence" value="ECO:0007669"/>
    <property type="project" value="UniProtKB-ARBA"/>
</dbReference>
<dbReference type="SUPFAM" id="SSF49764">
    <property type="entry name" value="HSP20-like chaperones"/>
    <property type="match status" value="1"/>
</dbReference>
<reference evidence="17" key="1">
    <citation type="submission" date="2020-03" db="EMBL/GenBank/DDBJ databases">
        <title>Studies in the Genomics of Life Span.</title>
        <authorList>
            <person name="Glass D."/>
        </authorList>
    </citation>
    <scope>NUCLEOTIDE SEQUENCE</scope>
    <source>
        <strain evidence="17">LTLLF</strain>
        <tissue evidence="17">Muscle</tissue>
    </source>
</reference>
<comment type="similarity">
    <text evidence="3">Belongs to the SGT1 family.</text>
</comment>
<dbReference type="GO" id="GO:0051087">
    <property type="term" value="F:protein-folding chaperone binding"/>
    <property type="evidence" value="ECO:0007669"/>
    <property type="project" value="InterPro"/>
</dbReference>
<feature type="region of interest" description="Disordered" evidence="13">
    <location>
        <begin position="162"/>
        <end position="206"/>
    </location>
</feature>
<proteinExistence type="inferred from homology"/>
<dbReference type="Pfam" id="PF12310">
    <property type="entry name" value="Elf-1_N"/>
    <property type="match status" value="1"/>
</dbReference>
<evidence type="ECO:0000256" key="8">
    <source>
        <dbReference type="ARBA" id="ARBA00023163"/>
    </source>
</evidence>
<dbReference type="InterPro" id="IPR000418">
    <property type="entry name" value="Ets_dom"/>
</dbReference>
<dbReference type="GO" id="GO:0005634">
    <property type="term" value="C:nucleus"/>
    <property type="evidence" value="ECO:0007669"/>
    <property type="project" value="UniProtKB-SubCell"/>
</dbReference>
<feature type="repeat" description="TPR" evidence="10">
    <location>
        <begin position="623"/>
        <end position="656"/>
    </location>
</feature>
<keyword evidence="10" id="KW-0802">TPR repeat</keyword>
<evidence type="ECO:0000256" key="7">
    <source>
        <dbReference type="ARBA" id="ARBA00023159"/>
    </source>
</evidence>
<dbReference type="PROSITE" id="PS50005">
    <property type="entry name" value="TPR"/>
    <property type="match status" value="1"/>
</dbReference>
<dbReference type="FunFam" id="2.60.40.790:FF:000012">
    <property type="entry name" value="SGT1 homolog, MIS12 kinetochore complex assembly cochaperone"/>
    <property type="match status" value="1"/>
</dbReference>
<dbReference type="GO" id="GO:0006357">
    <property type="term" value="P:regulation of transcription by RNA polymerase II"/>
    <property type="evidence" value="ECO:0007669"/>
    <property type="project" value="UniProtKB-ARBA"/>
</dbReference>
<dbReference type="GO" id="GO:0045893">
    <property type="term" value="P:positive regulation of DNA-templated transcription"/>
    <property type="evidence" value="ECO:0007669"/>
    <property type="project" value="UniProtKB-ARBA"/>
</dbReference>
<keyword evidence="7" id="KW-0010">Activator</keyword>
<dbReference type="PRINTS" id="PR00454">
    <property type="entry name" value="ETSDOMAIN"/>
</dbReference>
<dbReference type="PANTHER" id="PTHR45862">
    <property type="entry name" value="PROTEIN SGT1 HOMOLOG"/>
    <property type="match status" value="1"/>
</dbReference>
<dbReference type="SUPFAM" id="SSF48452">
    <property type="entry name" value="TPR-like"/>
    <property type="match status" value="1"/>
</dbReference>
<comment type="caution">
    <text evidence="17">The sequence shown here is derived from an EMBL/GenBank/DDBJ whole genome shotgun (WGS) entry which is preliminary data.</text>
</comment>
<evidence type="ECO:0000256" key="5">
    <source>
        <dbReference type="ARBA" id="ARBA00023015"/>
    </source>
</evidence>
<evidence type="ECO:0000256" key="1">
    <source>
        <dbReference type="ARBA" id="ARBA00004123"/>
    </source>
</evidence>
<feature type="compositionally biased region" description="Polar residues" evidence="13">
    <location>
        <begin position="162"/>
        <end position="177"/>
    </location>
</feature>
<dbReference type="PROSITE" id="PS00345">
    <property type="entry name" value="ETS_DOMAIN_1"/>
    <property type="match status" value="1"/>
</dbReference>
<dbReference type="InterPro" id="IPR008978">
    <property type="entry name" value="HSP20-like_chaperone"/>
</dbReference>
<dbReference type="GO" id="GO:0043565">
    <property type="term" value="F:sequence-specific DNA binding"/>
    <property type="evidence" value="ECO:0007669"/>
    <property type="project" value="InterPro"/>
</dbReference>
<dbReference type="Pfam" id="PF00178">
    <property type="entry name" value="Ets"/>
    <property type="match status" value="1"/>
</dbReference>
<dbReference type="PROSITE" id="PS00346">
    <property type="entry name" value="ETS_DOMAIN_2"/>
    <property type="match status" value="1"/>
</dbReference>
<dbReference type="Pfam" id="PF05002">
    <property type="entry name" value="SGS"/>
    <property type="match status" value="1"/>
</dbReference>
<dbReference type="InterPro" id="IPR022084">
    <property type="entry name" value="TF_Elf_N"/>
</dbReference>
<keyword evidence="4" id="KW-0597">Phosphoprotein</keyword>
<feature type="compositionally biased region" description="Polar residues" evidence="13">
    <location>
        <begin position="330"/>
        <end position="342"/>
    </location>
</feature>
<dbReference type="SMART" id="SM00413">
    <property type="entry name" value="ETS"/>
    <property type="match status" value="1"/>
</dbReference>
<evidence type="ECO:0000256" key="10">
    <source>
        <dbReference type="PROSITE-ProRule" id="PRU00339"/>
    </source>
</evidence>
<feature type="domain" description="CS" evidence="16">
    <location>
        <begin position="685"/>
        <end position="774"/>
    </location>
</feature>
<evidence type="ECO:0000256" key="6">
    <source>
        <dbReference type="ARBA" id="ARBA00023125"/>
    </source>
</evidence>
<evidence type="ECO:0000256" key="12">
    <source>
        <dbReference type="SAM" id="Coils"/>
    </source>
</evidence>
<evidence type="ECO:0000256" key="11">
    <source>
        <dbReference type="RuleBase" id="RU004019"/>
    </source>
</evidence>
<dbReference type="AlphaFoldDB" id="A0A8J6G6W1"/>
<dbReference type="CDD" id="cd06489">
    <property type="entry name" value="p23_CS_hSgt1_like"/>
    <property type="match status" value="1"/>
</dbReference>
<accession>A0A8J6G6W1</accession>
<feature type="region of interest" description="Disordered" evidence="13">
    <location>
        <begin position="307"/>
        <end position="372"/>
    </location>
</feature>
<dbReference type="PROSITE" id="PS51203">
    <property type="entry name" value="CS"/>
    <property type="match status" value="1"/>
</dbReference>
<dbReference type="PROSITE" id="PS50061">
    <property type="entry name" value="ETS_DOMAIN_3"/>
    <property type="match status" value="1"/>
</dbReference>
<name>A0A8J6G6W1_MICOH</name>
<dbReference type="Pfam" id="PF04969">
    <property type="entry name" value="CS"/>
    <property type="match status" value="1"/>
</dbReference>
<dbReference type="EMBL" id="JAATJU010024512">
    <property type="protein sequence ID" value="KAH0505501.1"/>
    <property type="molecule type" value="Genomic_DNA"/>
</dbReference>
<sequence>MRTNKSQNECHVFELYPPKAELLSLPPLRHLQLGDPAIFPAVIVEHVPGADILNSYAGLACVEEPNDMITESSLDVAEEEIIDDDDDDITLTVEASCHNGDETIETIEAAEALLNMDSPGPILDEKRINNNIFSSSEDDIIAPVTHVSVTLDGIPEVMETQQVPETSADSPGASSPEQPKRKKGRKTKPPRPDSPATTPNISVKKKNKDGKGNTIYLWEFLLALLQDKATCPKYIKWTQREKGIFKLVDSKAVSRLWGKHKNKPDMNYETMGRALRYYYQRGILAKVEGQRLVYQFKEMPKDLIYIDDEDPSSSIESSDPSLSSTTTSSRNQANRSRVSSSPGIKGGATTILKPGNSKVTKPKDPVEAGQPSEILRTVQPSQAPYPTQLFRTVHVVQPVQAVSEGEATITSTMQEETANSSVPSIRTIQASTQVPVVVSPGNQQLHTVTLQTVPLTTVIASTDPSSGAGSQKFILQAIPSSQPMTVLKENVMLQSQKPGSPPSIVFSPAHVQQVLTSNVQSLCNGAVSMDSSPSFSATTPVVTFSRSSQLVAHPPGTVITSVIKAQETKTLKEEAEKRMEDDLNEETEKIEEQPQPYVMVVSSSNGFPSQELTKALEQNPDDAQYYCQRAYCHILLGKYRDGIADVKKSLELNPNNPTAILRKGMCEYHEKDYASALDTFAEGQKLDSKYDWYQTESQVIITLMIKNIQKNDVNVEFSEKELSALVKLPSGEDYNLKLRLLHPVVPEQSTFKVLSTKIEIKMRKPEAVRWEKLEGHGDEPTLKQFTADVRNLYPSSSHYTRNWDKLVGEIKEEEKNEKLEGDAALNKLFQQIYSDGSDEVKRAMNKSFMESGGTVLSTNWSDVGKRKVEINPPDDMEWKQY</sequence>
<dbReference type="GO" id="GO:0003700">
    <property type="term" value="F:DNA-binding transcription factor activity"/>
    <property type="evidence" value="ECO:0007669"/>
    <property type="project" value="InterPro"/>
</dbReference>
<comment type="subcellular location">
    <subcellularLocation>
        <location evidence="1 11">Nucleus</location>
    </subcellularLocation>
</comment>
<keyword evidence="9 11" id="KW-0539">Nucleus</keyword>
<keyword evidence="12" id="KW-0175">Coiled coil</keyword>
<feature type="domain" description="SGS" evidence="15">
    <location>
        <begin position="792"/>
        <end position="881"/>
    </location>
</feature>
<dbReference type="InterPro" id="IPR007052">
    <property type="entry name" value="CS_dom"/>
</dbReference>
<dbReference type="InterPro" id="IPR011990">
    <property type="entry name" value="TPR-like_helical_dom_sf"/>
</dbReference>
<keyword evidence="5" id="KW-0805">Transcription regulation</keyword>
<evidence type="ECO:0000256" key="13">
    <source>
        <dbReference type="SAM" id="MobiDB-lite"/>
    </source>
</evidence>
<dbReference type="InterPro" id="IPR019734">
    <property type="entry name" value="TPR_rpt"/>
</dbReference>
<evidence type="ECO:0000256" key="9">
    <source>
        <dbReference type="ARBA" id="ARBA00023242"/>
    </source>
</evidence>
<evidence type="ECO:0000259" key="14">
    <source>
        <dbReference type="PROSITE" id="PS50061"/>
    </source>
</evidence>
<evidence type="ECO:0000313" key="18">
    <source>
        <dbReference type="Proteomes" id="UP000710432"/>
    </source>
</evidence>
<dbReference type="SMART" id="SM00028">
    <property type="entry name" value="TPR"/>
    <property type="match status" value="2"/>
</dbReference>
<evidence type="ECO:0000256" key="3">
    <source>
        <dbReference type="ARBA" id="ARBA00008509"/>
    </source>
</evidence>
<dbReference type="InterPro" id="IPR007699">
    <property type="entry name" value="SGS_dom"/>
</dbReference>
<dbReference type="InterPro" id="IPR036388">
    <property type="entry name" value="WH-like_DNA-bd_sf"/>
</dbReference>
<evidence type="ECO:0000313" key="17">
    <source>
        <dbReference type="EMBL" id="KAH0505501.1"/>
    </source>
</evidence>
<dbReference type="FunFam" id="1.10.10.10:FF:000066">
    <property type="entry name" value="ETS-related transcription factor Elf-2 isoform X1"/>
    <property type="match status" value="1"/>
</dbReference>
<dbReference type="PROSITE" id="PS51048">
    <property type="entry name" value="SGS"/>
    <property type="match status" value="1"/>
</dbReference>
<organism evidence="17 18">
    <name type="scientific">Microtus ochrogaster</name>
    <name type="common">Prairie vole</name>
    <dbReference type="NCBI Taxonomy" id="79684"/>
    <lineage>
        <taxon>Eukaryota</taxon>
        <taxon>Metazoa</taxon>
        <taxon>Chordata</taxon>
        <taxon>Craniata</taxon>
        <taxon>Vertebrata</taxon>
        <taxon>Euteleostomi</taxon>
        <taxon>Mammalia</taxon>
        <taxon>Eutheria</taxon>
        <taxon>Euarchontoglires</taxon>
        <taxon>Glires</taxon>
        <taxon>Rodentia</taxon>
        <taxon>Myomorpha</taxon>
        <taxon>Muroidea</taxon>
        <taxon>Cricetidae</taxon>
        <taxon>Arvicolinae</taxon>
        <taxon>Microtus</taxon>
    </lineage>
</organism>
<dbReference type="SUPFAM" id="SSF46785">
    <property type="entry name" value="Winged helix' DNA-binding domain"/>
    <property type="match status" value="1"/>
</dbReference>
<evidence type="ECO:0000256" key="2">
    <source>
        <dbReference type="ARBA" id="ARBA00005562"/>
    </source>
</evidence>
<protein>
    <submittedName>
        <fullName evidence="17">ETS-related transcription factor Elf-1</fullName>
    </submittedName>
</protein>
<dbReference type="InterPro" id="IPR036390">
    <property type="entry name" value="WH_DNA-bd_sf"/>
</dbReference>
<dbReference type="Gene3D" id="1.10.10.10">
    <property type="entry name" value="Winged helix-like DNA-binding domain superfamily/Winged helix DNA-binding domain"/>
    <property type="match status" value="1"/>
</dbReference>
<feature type="coiled-coil region" evidence="12">
    <location>
        <begin position="565"/>
        <end position="593"/>
    </location>
</feature>
<dbReference type="Proteomes" id="UP000710432">
    <property type="component" value="Unassembled WGS sequence"/>
</dbReference>